<comment type="caution">
    <text evidence="2">The sequence shown here is derived from an EMBL/GenBank/DDBJ whole genome shotgun (WGS) entry which is preliminary data.</text>
</comment>
<dbReference type="EMBL" id="BLAL01000285">
    <property type="protein sequence ID" value="GET00369.1"/>
    <property type="molecule type" value="Genomic_DNA"/>
</dbReference>
<feature type="compositionally biased region" description="Polar residues" evidence="1">
    <location>
        <begin position="64"/>
        <end position="77"/>
    </location>
</feature>
<accession>A0A8H3R1U9</accession>
<protein>
    <recommendedName>
        <fullName evidence="4">Serine-threonine/tyrosine-protein kinase catalytic domain-containing protein</fullName>
    </recommendedName>
</protein>
<name>A0A8H3R1U9_9GLOM</name>
<dbReference type="Proteomes" id="UP000615446">
    <property type="component" value="Unassembled WGS sequence"/>
</dbReference>
<reference evidence="2" key="1">
    <citation type="submission" date="2019-10" db="EMBL/GenBank/DDBJ databases">
        <title>Conservation and host-specific expression of non-tandemly repeated heterogenous ribosome RNA gene in arbuscular mycorrhizal fungi.</title>
        <authorList>
            <person name="Maeda T."/>
            <person name="Kobayashi Y."/>
            <person name="Nakagawa T."/>
            <person name="Ezawa T."/>
            <person name="Yamaguchi K."/>
            <person name="Bino T."/>
            <person name="Nishimoto Y."/>
            <person name="Shigenobu S."/>
            <person name="Kawaguchi M."/>
        </authorList>
    </citation>
    <scope>NUCLEOTIDE SEQUENCE</scope>
    <source>
        <strain evidence="2">HR1</strain>
    </source>
</reference>
<evidence type="ECO:0000313" key="2">
    <source>
        <dbReference type="EMBL" id="GET00369.1"/>
    </source>
</evidence>
<dbReference type="AlphaFoldDB" id="A0A8H3R1U9"/>
<proteinExistence type="predicted"/>
<feature type="region of interest" description="Disordered" evidence="1">
    <location>
        <begin position="43"/>
        <end position="77"/>
    </location>
</feature>
<evidence type="ECO:0000313" key="3">
    <source>
        <dbReference type="Proteomes" id="UP000615446"/>
    </source>
</evidence>
<evidence type="ECO:0008006" key="4">
    <source>
        <dbReference type="Google" id="ProtNLM"/>
    </source>
</evidence>
<organism evidence="2 3">
    <name type="scientific">Rhizophagus clarus</name>
    <dbReference type="NCBI Taxonomy" id="94130"/>
    <lineage>
        <taxon>Eukaryota</taxon>
        <taxon>Fungi</taxon>
        <taxon>Fungi incertae sedis</taxon>
        <taxon>Mucoromycota</taxon>
        <taxon>Glomeromycotina</taxon>
        <taxon>Glomeromycetes</taxon>
        <taxon>Glomerales</taxon>
        <taxon>Glomeraceae</taxon>
        <taxon>Rhizophagus</taxon>
    </lineage>
</organism>
<evidence type="ECO:0000256" key="1">
    <source>
        <dbReference type="SAM" id="MobiDB-lite"/>
    </source>
</evidence>
<sequence>MIHLISEAFLNELEANLSYGLRPEISNEPPQVLKELIQKCWDENPENPENHLSEPESETIPLLDSTQIPTAVIESND</sequence>
<gene>
    <name evidence="2" type="ORF">RCL2_002682600</name>
</gene>
<feature type="compositionally biased region" description="Basic and acidic residues" evidence="1">
    <location>
        <begin position="43"/>
        <end position="54"/>
    </location>
</feature>